<feature type="signal peptide" evidence="4">
    <location>
        <begin position="1"/>
        <end position="23"/>
    </location>
</feature>
<evidence type="ECO:0000256" key="4">
    <source>
        <dbReference type="SAM" id="SignalP"/>
    </source>
</evidence>
<sequence>MAGSMARAISIAAALLTADVVSAQTSSERVWGSVAFVYHGERQPLQLASSPALTPVGAEQMRAQGELLRARYLARNSTVSPRLAAAAGSARILNLERNAIDNAQLSVQTSSDPHMGPSAMAFLQGLYPPLNQSVSRGAGGMESATLYDGSLVNFPLDGYQYPHIQTLSSSDQEYIWIQGNPSCPSWVYSATQLQAEQQLKELDWNNTDLFRRVWEKLGSLAPYTPNTVNFFTADRIYDLALYNYTHGNRTLPSSLTSGEMRDLEALAAKLVQSRNGDLQSQGAAAGSDNDASRVRAVAGRTLAGKVARQMRAAVPPRQLRDPAQPKLSLVFGTQEPMVAFSVLSGLLYGGSSASTFRRLPGHGAVMLFEAFTVVSEDADGGGADLDEKTMAPAAESDIRVRFLYRNGTGDDAPLAEHPLFGNGASQRHMAYRDFLRAMDGVAVASAPEWCRLCGSGELFCPLRDADGNPIIGGDRDGKAGGGGGLSAEAAGVIGVIATLTFVAVALTAAVLFGGLRFAPRQAGDGKDGERGGGGLGGAGGVFAAGVVGGGGGGGGFRGAEKRQEDPDVAFQGGARHERTGSWELRNSGGGGGDAPAVPPPAASPNSSSSSPVGASFARTAHRDEDEAMRRDEMLDSDDTARLFHATPVQPRSSL</sequence>
<dbReference type="Pfam" id="PF00328">
    <property type="entry name" value="His_Phos_2"/>
    <property type="match status" value="1"/>
</dbReference>
<dbReference type="PANTHER" id="PTHR11567">
    <property type="entry name" value="ACID PHOSPHATASE-RELATED"/>
    <property type="match status" value="1"/>
</dbReference>
<keyword evidence="3" id="KW-0812">Transmembrane</keyword>
<dbReference type="EnsemblFungi" id="EJT79351">
    <property type="protein sequence ID" value="EJT79351"/>
    <property type="gene ID" value="GGTG_04436"/>
</dbReference>
<evidence type="ECO:0000313" key="5">
    <source>
        <dbReference type="EMBL" id="EJT79351.1"/>
    </source>
</evidence>
<evidence type="ECO:0000313" key="7">
    <source>
        <dbReference type="Proteomes" id="UP000006039"/>
    </source>
</evidence>
<feature type="transmembrane region" description="Helical" evidence="3">
    <location>
        <begin position="489"/>
        <end position="512"/>
    </location>
</feature>
<evidence type="ECO:0008006" key="8">
    <source>
        <dbReference type="Google" id="ProtNLM"/>
    </source>
</evidence>
<reference evidence="5" key="2">
    <citation type="submission" date="2010-07" db="EMBL/GenBank/DDBJ databases">
        <authorList>
            <consortium name="The Broad Institute Genome Sequencing Platform"/>
            <consortium name="Broad Institute Genome Sequencing Center for Infectious Disease"/>
            <person name="Ma L.-J."/>
            <person name="Dead R."/>
            <person name="Young S."/>
            <person name="Zeng Q."/>
            <person name="Koehrsen M."/>
            <person name="Alvarado L."/>
            <person name="Berlin A."/>
            <person name="Chapman S.B."/>
            <person name="Chen Z."/>
            <person name="Freedman E."/>
            <person name="Gellesch M."/>
            <person name="Goldberg J."/>
            <person name="Griggs A."/>
            <person name="Gujja S."/>
            <person name="Heilman E.R."/>
            <person name="Heiman D."/>
            <person name="Hepburn T."/>
            <person name="Howarth C."/>
            <person name="Jen D."/>
            <person name="Larson L."/>
            <person name="Mehta T."/>
            <person name="Neiman D."/>
            <person name="Pearson M."/>
            <person name="Roberts A."/>
            <person name="Saif S."/>
            <person name="Shea T."/>
            <person name="Shenoy N."/>
            <person name="Sisk P."/>
            <person name="Stolte C."/>
            <person name="Sykes S."/>
            <person name="Walk T."/>
            <person name="White J."/>
            <person name="Yandava C."/>
            <person name="Haas B."/>
            <person name="Nusbaum C."/>
            <person name="Birren B."/>
        </authorList>
    </citation>
    <scope>NUCLEOTIDE SEQUENCE</scope>
    <source>
        <strain evidence="5">R3-111a-1</strain>
    </source>
</reference>
<keyword evidence="4" id="KW-0732">Signal</keyword>
<protein>
    <recommendedName>
        <fullName evidence="8">Histidine acid phosphatase</fullName>
    </recommendedName>
</protein>
<dbReference type="RefSeq" id="XP_009220496.1">
    <property type="nucleotide sequence ID" value="XM_009222232.1"/>
</dbReference>
<feature type="compositionally biased region" description="Basic and acidic residues" evidence="2">
    <location>
        <begin position="620"/>
        <end position="641"/>
    </location>
</feature>
<keyword evidence="7" id="KW-1185">Reference proteome</keyword>
<evidence type="ECO:0000256" key="3">
    <source>
        <dbReference type="SAM" id="Phobius"/>
    </source>
</evidence>
<organism evidence="5">
    <name type="scientific">Gaeumannomyces tritici (strain R3-111a-1)</name>
    <name type="common">Wheat and barley take-all root rot fungus</name>
    <name type="synonym">Gaeumannomyces graminis var. tritici</name>
    <dbReference type="NCBI Taxonomy" id="644352"/>
    <lineage>
        <taxon>Eukaryota</taxon>
        <taxon>Fungi</taxon>
        <taxon>Dikarya</taxon>
        <taxon>Ascomycota</taxon>
        <taxon>Pezizomycotina</taxon>
        <taxon>Sordariomycetes</taxon>
        <taxon>Sordariomycetidae</taxon>
        <taxon>Magnaporthales</taxon>
        <taxon>Magnaporthaceae</taxon>
        <taxon>Gaeumannomyces</taxon>
    </lineage>
</organism>
<dbReference type="InterPro" id="IPR029033">
    <property type="entry name" value="His_PPase_superfam"/>
</dbReference>
<reference evidence="7" key="1">
    <citation type="submission" date="2010-07" db="EMBL/GenBank/DDBJ databases">
        <title>The genome sequence of Gaeumannomyces graminis var. tritici strain R3-111a-1.</title>
        <authorList>
            <consortium name="The Broad Institute Genome Sequencing Platform"/>
            <person name="Ma L.-J."/>
            <person name="Dead R."/>
            <person name="Young S."/>
            <person name="Zeng Q."/>
            <person name="Koehrsen M."/>
            <person name="Alvarado L."/>
            <person name="Berlin A."/>
            <person name="Chapman S.B."/>
            <person name="Chen Z."/>
            <person name="Freedman E."/>
            <person name="Gellesch M."/>
            <person name="Goldberg J."/>
            <person name="Griggs A."/>
            <person name="Gujja S."/>
            <person name="Heilman E.R."/>
            <person name="Heiman D."/>
            <person name="Hepburn T."/>
            <person name="Howarth C."/>
            <person name="Jen D."/>
            <person name="Larson L."/>
            <person name="Mehta T."/>
            <person name="Neiman D."/>
            <person name="Pearson M."/>
            <person name="Roberts A."/>
            <person name="Saif S."/>
            <person name="Shea T."/>
            <person name="Shenoy N."/>
            <person name="Sisk P."/>
            <person name="Stolte C."/>
            <person name="Sykes S."/>
            <person name="Walk T."/>
            <person name="White J."/>
            <person name="Yandava C."/>
            <person name="Haas B."/>
            <person name="Nusbaum C."/>
            <person name="Birren B."/>
        </authorList>
    </citation>
    <scope>NUCLEOTIDE SEQUENCE [LARGE SCALE GENOMIC DNA]</scope>
    <source>
        <strain evidence="7">R3-111a-1</strain>
    </source>
</reference>
<dbReference type="InterPro" id="IPR000560">
    <property type="entry name" value="His_Pase_clade-2"/>
</dbReference>
<dbReference type="Proteomes" id="UP000006039">
    <property type="component" value="Unassembled WGS sequence"/>
</dbReference>
<dbReference type="VEuPathDB" id="FungiDB:GGTG_04436"/>
<dbReference type="eggNOG" id="ENOG502SM2K">
    <property type="taxonomic scope" value="Eukaryota"/>
</dbReference>
<evidence type="ECO:0000256" key="2">
    <source>
        <dbReference type="SAM" id="MobiDB-lite"/>
    </source>
</evidence>
<name>J3NT37_GAET3</name>
<dbReference type="Gene3D" id="3.40.50.1240">
    <property type="entry name" value="Phosphoglycerate mutase-like"/>
    <property type="match status" value="1"/>
</dbReference>
<dbReference type="EMBL" id="GL385396">
    <property type="protein sequence ID" value="EJT79351.1"/>
    <property type="molecule type" value="Genomic_DNA"/>
</dbReference>
<dbReference type="GeneID" id="20344894"/>
<feature type="region of interest" description="Disordered" evidence="2">
    <location>
        <begin position="554"/>
        <end position="654"/>
    </location>
</feature>
<evidence type="ECO:0000256" key="1">
    <source>
        <dbReference type="ARBA" id="ARBA00005375"/>
    </source>
</evidence>
<proteinExistence type="inferred from homology"/>
<reference evidence="5" key="3">
    <citation type="submission" date="2010-09" db="EMBL/GenBank/DDBJ databases">
        <title>Annotation of Gaeumannomyces graminis var. tritici R3-111a-1.</title>
        <authorList>
            <consortium name="The Broad Institute Genome Sequencing Platform"/>
            <person name="Ma L.-J."/>
            <person name="Dead R."/>
            <person name="Young S.K."/>
            <person name="Zeng Q."/>
            <person name="Gargeya S."/>
            <person name="Fitzgerald M."/>
            <person name="Haas B."/>
            <person name="Abouelleil A."/>
            <person name="Alvarado L."/>
            <person name="Arachchi H.M."/>
            <person name="Berlin A."/>
            <person name="Brown A."/>
            <person name="Chapman S.B."/>
            <person name="Chen Z."/>
            <person name="Dunbar C."/>
            <person name="Freedman E."/>
            <person name="Gearin G."/>
            <person name="Gellesch M."/>
            <person name="Goldberg J."/>
            <person name="Griggs A."/>
            <person name="Gujja S."/>
            <person name="Heiman D."/>
            <person name="Howarth C."/>
            <person name="Larson L."/>
            <person name="Lui A."/>
            <person name="MacDonald P.J.P."/>
            <person name="Mehta T."/>
            <person name="Montmayeur A."/>
            <person name="Murphy C."/>
            <person name="Neiman D."/>
            <person name="Pearson M."/>
            <person name="Priest M."/>
            <person name="Roberts A."/>
            <person name="Saif S."/>
            <person name="Shea T."/>
            <person name="Shenoy N."/>
            <person name="Sisk P."/>
            <person name="Stolte C."/>
            <person name="Sykes S."/>
            <person name="Yandava C."/>
            <person name="Wortman J."/>
            <person name="Nusbaum C."/>
            <person name="Birren B."/>
        </authorList>
    </citation>
    <scope>NUCLEOTIDE SEQUENCE</scope>
    <source>
        <strain evidence="5">R3-111a-1</strain>
    </source>
</reference>
<reference evidence="6" key="4">
    <citation type="journal article" date="2015" name="G3 (Bethesda)">
        <title>Genome sequences of three phytopathogenic species of the Magnaporthaceae family of fungi.</title>
        <authorList>
            <person name="Okagaki L.H."/>
            <person name="Nunes C.C."/>
            <person name="Sailsbery J."/>
            <person name="Clay B."/>
            <person name="Brown D."/>
            <person name="John T."/>
            <person name="Oh Y."/>
            <person name="Young N."/>
            <person name="Fitzgerald M."/>
            <person name="Haas B.J."/>
            <person name="Zeng Q."/>
            <person name="Young S."/>
            <person name="Adiconis X."/>
            <person name="Fan L."/>
            <person name="Levin J.Z."/>
            <person name="Mitchell T.K."/>
            <person name="Okubara P.A."/>
            <person name="Farman M.L."/>
            <person name="Kohn L.M."/>
            <person name="Birren B."/>
            <person name="Ma L.-J."/>
            <person name="Dean R.A."/>
        </authorList>
    </citation>
    <scope>NUCLEOTIDE SEQUENCE</scope>
    <source>
        <strain evidence="6">R3-111a-1</strain>
    </source>
</reference>
<dbReference type="STRING" id="644352.J3NT37"/>
<dbReference type="AlphaFoldDB" id="J3NT37"/>
<gene>
    <name evidence="6" type="primary">20344894</name>
    <name evidence="5" type="ORF">GGTG_04436</name>
</gene>
<feature type="compositionally biased region" description="Low complexity" evidence="2">
    <location>
        <begin position="603"/>
        <end position="617"/>
    </location>
</feature>
<dbReference type="SUPFAM" id="SSF53254">
    <property type="entry name" value="Phosphoglycerate mutase-like"/>
    <property type="match status" value="1"/>
</dbReference>
<dbReference type="HOGENOM" id="CLU_023111_0_1_1"/>
<comment type="similarity">
    <text evidence="1">Belongs to the histidine acid phosphatase family.</text>
</comment>
<dbReference type="OrthoDB" id="258392at2759"/>
<dbReference type="InterPro" id="IPR050645">
    <property type="entry name" value="Histidine_acid_phosphatase"/>
</dbReference>
<keyword evidence="3" id="KW-1133">Transmembrane helix</keyword>
<reference evidence="6" key="5">
    <citation type="submission" date="2018-04" db="UniProtKB">
        <authorList>
            <consortium name="EnsemblFungi"/>
        </authorList>
    </citation>
    <scope>IDENTIFICATION</scope>
    <source>
        <strain evidence="6">R3-111a-1</strain>
    </source>
</reference>
<evidence type="ECO:0000313" key="6">
    <source>
        <dbReference type="EnsemblFungi" id="EJT79351"/>
    </source>
</evidence>
<accession>J3NT37</accession>
<dbReference type="GO" id="GO:0016791">
    <property type="term" value="F:phosphatase activity"/>
    <property type="evidence" value="ECO:0007669"/>
    <property type="project" value="TreeGrafter"/>
</dbReference>
<feature type="chain" id="PRO_5015094463" description="Histidine acid phosphatase" evidence="4">
    <location>
        <begin position="24"/>
        <end position="654"/>
    </location>
</feature>
<dbReference type="PANTHER" id="PTHR11567:SF127">
    <property type="entry name" value="HISTIDINE ACID PHOSPHATASE"/>
    <property type="match status" value="1"/>
</dbReference>
<keyword evidence="3" id="KW-0472">Membrane</keyword>